<accession>A0AAV2SV43</accession>
<dbReference type="Proteomes" id="UP001497623">
    <property type="component" value="Unassembled WGS sequence"/>
</dbReference>
<dbReference type="AlphaFoldDB" id="A0AAV2SV43"/>
<evidence type="ECO:0000313" key="1">
    <source>
        <dbReference type="EMBL" id="CAL4241536.1"/>
    </source>
</evidence>
<protein>
    <submittedName>
        <fullName evidence="1">Uncharacterized protein</fullName>
    </submittedName>
</protein>
<name>A0AAV2SV43_MEGNR</name>
<sequence length="118" mass="13061">GSTALHVLAEVATVSERWKEHACTLVELGCDPRMLDSTGQLPETIAKKNGLNLLHNYLKAENEKKGKIDRKSVRECWSDLLKASKNNDVESLRSFLQNHTPILPLGATADPLTDAIRN</sequence>
<dbReference type="EMBL" id="CAXKWB010129995">
    <property type="protein sequence ID" value="CAL4241536.1"/>
    <property type="molecule type" value="Genomic_DNA"/>
</dbReference>
<evidence type="ECO:0000313" key="2">
    <source>
        <dbReference type="Proteomes" id="UP001497623"/>
    </source>
</evidence>
<comment type="caution">
    <text evidence="1">The sequence shown here is derived from an EMBL/GenBank/DDBJ whole genome shotgun (WGS) entry which is preliminary data.</text>
</comment>
<keyword evidence="2" id="KW-1185">Reference proteome</keyword>
<organism evidence="1 2">
    <name type="scientific">Meganyctiphanes norvegica</name>
    <name type="common">Northern krill</name>
    <name type="synonym">Thysanopoda norvegica</name>
    <dbReference type="NCBI Taxonomy" id="48144"/>
    <lineage>
        <taxon>Eukaryota</taxon>
        <taxon>Metazoa</taxon>
        <taxon>Ecdysozoa</taxon>
        <taxon>Arthropoda</taxon>
        <taxon>Crustacea</taxon>
        <taxon>Multicrustacea</taxon>
        <taxon>Malacostraca</taxon>
        <taxon>Eumalacostraca</taxon>
        <taxon>Eucarida</taxon>
        <taxon>Euphausiacea</taxon>
        <taxon>Euphausiidae</taxon>
        <taxon>Meganyctiphanes</taxon>
    </lineage>
</organism>
<proteinExistence type="predicted"/>
<gene>
    <name evidence="1" type="ORF">MNOR_LOCUS40706</name>
</gene>
<feature type="non-terminal residue" evidence="1">
    <location>
        <position position="1"/>
    </location>
</feature>
<feature type="non-terminal residue" evidence="1">
    <location>
        <position position="118"/>
    </location>
</feature>
<reference evidence="1 2" key="1">
    <citation type="submission" date="2024-05" db="EMBL/GenBank/DDBJ databases">
        <authorList>
            <person name="Wallberg A."/>
        </authorList>
    </citation>
    <scope>NUCLEOTIDE SEQUENCE [LARGE SCALE GENOMIC DNA]</scope>
</reference>